<organism evidence="1 2">
    <name type="scientific">Temnothorax longispinosus</name>
    <dbReference type="NCBI Taxonomy" id="300112"/>
    <lineage>
        <taxon>Eukaryota</taxon>
        <taxon>Metazoa</taxon>
        <taxon>Ecdysozoa</taxon>
        <taxon>Arthropoda</taxon>
        <taxon>Hexapoda</taxon>
        <taxon>Insecta</taxon>
        <taxon>Pterygota</taxon>
        <taxon>Neoptera</taxon>
        <taxon>Endopterygota</taxon>
        <taxon>Hymenoptera</taxon>
        <taxon>Apocrita</taxon>
        <taxon>Aculeata</taxon>
        <taxon>Formicoidea</taxon>
        <taxon>Formicidae</taxon>
        <taxon>Myrmicinae</taxon>
        <taxon>Temnothorax</taxon>
    </lineage>
</organism>
<dbReference type="EMBL" id="QBLH01002732">
    <property type="protein sequence ID" value="TGZ47402.1"/>
    <property type="molecule type" value="Genomic_DNA"/>
</dbReference>
<sequence>MRRSVLWAANVICSLDMQSQRFSPWLKTATVAYQTSSRVESTRSREFRGRARSRNGNYIPESRLLFRALSRFAPREANLYERKKWEGRERRGEAEENGRSLERENWSGFSSLSRRNTKLDLSRSSRIRADSCARGSFKNEHEERSFLCGSSLRALASDLQTVGEKRAFEVTTLLLSTAGHAPL</sequence>
<gene>
    <name evidence="1" type="ORF">DBV15_00196</name>
</gene>
<protein>
    <submittedName>
        <fullName evidence="1">Uncharacterized protein</fullName>
    </submittedName>
</protein>
<evidence type="ECO:0000313" key="1">
    <source>
        <dbReference type="EMBL" id="TGZ47402.1"/>
    </source>
</evidence>
<reference evidence="1 2" key="1">
    <citation type="journal article" date="2019" name="Philos. Trans. R. Soc. Lond., B, Biol. Sci.">
        <title>Ant behaviour and brain gene expression of defending hosts depend on the ecological success of the intruding social parasite.</title>
        <authorList>
            <person name="Kaur R."/>
            <person name="Stoldt M."/>
            <person name="Jongepier E."/>
            <person name="Feldmeyer B."/>
            <person name="Menzel F."/>
            <person name="Bornberg-Bauer E."/>
            <person name="Foitzik S."/>
        </authorList>
    </citation>
    <scope>NUCLEOTIDE SEQUENCE [LARGE SCALE GENOMIC DNA]</scope>
    <source>
        <tissue evidence="1">Whole body</tissue>
    </source>
</reference>
<dbReference type="AlphaFoldDB" id="A0A4S2KDJ2"/>
<proteinExistence type="predicted"/>
<comment type="caution">
    <text evidence="1">The sequence shown here is derived from an EMBL/GenBank/DDBJ whole genome shotgun (WGS) entry which is preliminary data.</text>
</comment>
<name>A0A4S2KDJ2_9HYME</name>
<dbReference type="Proteomes" id="UP000310200">
    <property type="component" value="Unassembled WGS sequence"/>
</dbReference>
<accession>A0A4S2KDJ2</accession>
<evidence type="ECO:0000313" key="2">
    <source>
        <dbReference type="Proteomes" id="UP000310200"/>
    </source>
</evidence>
<keyword evidence="2" id="KW-1185">Reference proteome</keyword>